<dbReference type="Proteomes" id="UP000184749">
    <property type="component" value="Plasmid pRgalIE4872d"/>
</dbReference>
<reference evidence="2 3" key="1">
    <citation type="submission" date="2016-09" db="EMBL/GenBank/DDBJ databases">
        <title>The complete genome sequences of Rhizobium gallicum, symbiovars gallicum and phaseoli, symbionts associated to common bean (Phaseolus vulgaris).</title>
        <authorList>
            <person name="Bustos P."/>
            <person name="Santamaria R.I."/>
            <person name="Perez-Carrascal O.M."/>
            <person name="Juarez S."/>
            <person name="Lozano L."/>
            <person name="Martinez-Flores I."/>
            <person name="Martinez-Romero E."/>
            <person name="Cevallos M."/>
            <person name="Romero D."/>
            <person name="Davila G."/>
            <person name="Gonzalez V."/>
        </authorList>
    </citation>
    <scope>NUCLEOTIDE SEQUENCE [LARGE SCALE GENOMIC DNA]</scope>
    <source>
        <strain evidence="2 3">IE4872</strain>
        <plasmid evidence="3">prgalie4872d</plasmid>
    </source>
</reference>
<name>A0A1L5NXB3_9HYPH</name>
<keyword evidence="2" id="KW-0614">Plasmid</keyword>
<sequence>MPQDLSLIDLGLWSETHFNVRCWRYLRIVRRCRRGHRQEIEGDGMIQPPGSRTQAPGDASAADAES</sequence>
<protein>
    <submittedName>
        <fullName evidence="2">Uncharacterized protein</fullName>
    </submittedName>
</protein>
<gene>
    <name evidence="2" type="ORF">IE4872_PD01992</name>
</gene>
<evidence type="ECO:0000313" key="3">
    <source>
        <dbReference type="Proteomes" id="UP000184749"/>
    </source>
</evidence>
<dbReference type="EMBL" id="CP017105">
    <property type="protein sequence ID" value="APO72508.1"/>
    <property type="molecule type" value="Genomic_DNA"/>
</dbReference>
<evidence type="ECO:0000256" key="1">
    <source>
        <dbReference type="SAM" id="MobiDB-lite"/>
    </source>
</evidence>
<organism evidence="2 3">
    <name type="scientific">Rhizobium gallicum</name>
    <dbReference type="NCBI Taxonomy" id="56730"/>
    <lineage>
        <taxon>Bacteria</taxon>
        <taxon>Pseudomonadati</taxon>
        <taxon>Pseudomonadota</taxon>
        <taxon>Alphaproteobacteria</taxon>
        <taxon>Hyphomicrobiales</taxon>
        <taxon>Rhizobiaceae</taxon>
        <taxon>Rhizobium/Agrobacterium group</taxon>
        <taxon>Rhizobium</taxon>
    </lineage>
</organism>
<accession>A0A1L5NXB3</accession>
<evidence type="ECO:0000313" key="2">
    <source>
        <dbReference type="EMBL" id="APO72508.1"/>
    </source>
</evidence>
<proteinExistence type="predicted"/>
<dbReference type="AlphaFoldDB" id="A0A1L5NXB3"/>
<feature type="region of interest" description="Disordered" evidence="1">
    <location>
        <begin position="38"/>
        <end position="66"/>
    </location>
</feature>
<geneLocation type="plasmid" evidence="3">
    <name>prgalie4872d</name>
</geneLocation>